<sequence length="20" mass="2254">MVNQFGSKGKTYSLALYSMK</sequence>
<evidence type="ECO:0000313" key="1">
    <source>
        <dbReference type="EMBL" id="CAI8035797.1"/>
    </source>
</evidence>
<keyword evidence="2" id="KW-1185">Reference proteome</keyword>
<comment type="caution">
    <text evidence="1">The sequence shown here is derived from an EMBL/GenBank/DDBJ whole genome shotgun (WGS) entry which is preliminary data.</text>
</comment>
<organism evidence="1 2">
    <name type="scientific">Geodia barretti</name>
    <name type="common">Barrett's horny sponge</name>
    <dbReference type="NCBI Taxonomy" id="519541"/>
    <lineage>
        <taxon>Eukaryota</taxon>
        <taxon>Metazoa</taxon>
        <taxon>Porifera</taxon>
        <taxon>Demospongiae</taxon>
        <taxon>Heteroscleromorpha</taxon>
        <taxon>Tetractinellida</taxon>
        <taxon>Astrophorina</taxon>
        <taxon>Geodiidae</taxon>
        <taxon>Geodia</taxon>
    </lineage>
</organism>
<accession>A0AA35SUV5</accession>
<dbReference type="EMBL" id="CASHTH010002825">
    <property type="protein sequence ID" value="CAI8035797.1"/>
    <property type="molecule type" value="Genomic_DNA"/>
</dbReference>
<gene>
    <name evidence="1" type="ORF">GBAR_LOCUS20074</name>
</gene>
<name>A0AA35SUV5_GEOBA</name>
<reference evidence="1" key="1">
    <citation type="submission" date="2023-03" db="EMBL/GenBank/DDBJ databases">
        <authorList>
            <person name="Steffen K."/>
            <person name="Cardenas P."/>
        </authorList>
    </citation>
    <scope>NUCLEOTIDE SEQUENCE</scope>
</reference>
<dbReference type="Proteomes" id="UP001174909">
    <property type="component" value="Unassembled WGS sequence"/>
</dbReference>
<protein>
    <submittedName>
        <fullName evidence="1">Uncharacterized protein</fullName>
    </submittedName>
</protein>
<proteinExistence type="predicted"/>
<dbReference type="AlphaFoldDB" id="A0AA35SUV5"/>
<evidence type="ECO:0000313" key="2">
    <source>
        <dbReference type="Proteomes" id="UP001174909"/>
    </source>
</evidence>